<keyword evidence="2" id="KW-0489">Methyltransferase</keyword>
<dbReference type="InterPro" id="IPR050161">
    <property type="entry name" value="Siro_Cobalamin_biosynth"/>
</dbReference>
<dbReference type="RefSeq" id="WP_212947306.1">
    <property type="nucleotide sequence ID" value="NZ_BORW01000001.1"/>
</dbReference>
<dbReference type="PANTHER" id="PTHR45790:SF3">
    <property type="entry name" value="S-ADENOSYL-L-METHIONINE-DEPENDENT UROPORPHYRINOGEN III METHYLTRANSFERASE, CHLOROPLASTIC"/>
    <property type="match status" value="1"/>
</dbReference>
<dbReference type="Gene3D" id="3.30.950.10">
    <property type="entry name" value="Methyltransferase, Cobalt-precorrin-4 Transmethylase, Domain 2"/>
    <property type="match status" value="1"/>
</dbReference>
<keyword evidence="3" id="KW-0808">Transferase</keyword>
<evidence type="ECO:0000259" key="6">
    <source>
        <dbReference type="Pfam" id="PF00590"/>
    </source>
</evidence>
<evidence type="ECO:0000256" key="4">
    <source>
        <dbReference type="ARBA" id="ARBA00022691"/>
    </source>
</evidence>
<accession>A0ABQ4LQZ6</accession>
<name>A0ABQ4LQZ6_9BACL</name>
<dbReference type="PROSITE" id="PS00839">
    <property type="entry name" value="SUMT_1"/>
    <property type="match status" value="1"/>
</dbReference>
<evidence type="ECO:0000256" key="5">
    <source>
        <dbReference type="ARBA" id="ARBA00023244"/>
    </source>
</evidence>
<evidence type="ECO:0000256" key="2">
    <source>
        <dbReference type="ARBA" id="ARBA00022603"/>
    </source>
</evidence>
<dbReference type="SUPFAM" id="SSF53790">
    <property type="entry name" value="Tetrapyrrole methylase"/>
    <property type="match status" value="1"/>
</dbReference>
<proteinExistence type="predicted"/>
<evidence type="ECO:0000256" key="3">
    <source>
        <dbReference type="ARBA" id="ARBA00022679"/>
    </source>
</evidence>
<evidence type="ECO:0000313" key="7">
    <source>
        <dbReference type="EMBL" id="GIO65675.1"/>
    </source>
</evidence>
<sequence>MKPGSVSIVGAGPGDPELITLKALRRIQEADVILYDRLANKELLKYAKEGAMLTYCGKAPGRHAVPQEQIHELLAAYARKGLRVVRLKGGDPLVFGRGGEEAQAMAALAVPCEIVPGLTSALGAAASAGIPLTHRGLSSSVAFVSGTGVSGEASGVRWDLLARGVDTLVVYMGVGRMEEICRELIVHGKPEFAPAAVIEQGTCAAERIFTGTVGTMFNICQRMQARNPALLIVGDVVRVREQLLRLAEEARERIG</sequence>
<dbReference type="InterPro" id="IPR006366">
    <property type="entry name" value="CobA/CysG_C"/>
</dbReference>
<dbReference type="Gene3D" id="3.40.1010.10">
    <property type="entry name" value="Cobalt-precorrin-4 Transmethylase, Domain 1"/>
    <property type="match status" value="1"/>
</dbReference>
<dbReference type="Pfam" id="PF00590">
    <property type="entry name" value="TP_methylase"/>
    <property type="match status" value="1"/>
</dbReference>
<gene>
    <name evidence="7" type="ORF">J21TS3_04960</name>
</gene>
<dbReference type="Proteomes" id="UP000680638">
    <property type="component" value="Unassembled WGS sequence"/>
</dbReference>
<dbReference type="CDD" id="cd11642">
    <property type="entry name" value="SUMT"/>
    <property type="match status" value="1"/>
</dbReference>
<dbReference type="NCBIfam" id="TIGR01469">
    <property type="entry name" value="cobA_cysG_Cterm"/>
    <property type="match status" value="1"/>
</dbReference>
<dbReference type="NCBIfam" id="NF004790">
    <property type="entry name" value="PRK06136.1"/>
    <property type="match status" value="1"/>
</dbReference>
<feature type="domain" description="Tetrapyrrole methylase" evidence="6">
    <location>
        <begin position="6"/>
        <end position="215"/>
    </location>
</feature>
<keyword evidence="4" id="KW-0949">S-adenosyl-L-methionine</keyword>
<dbReference type="EC" id="2.1.1.107" evidence="1"/>
<dbReference type="InterPro" id="IPR003043">
    <property type="entry name" value="Uropor_MeTrfase_CS"/>
</dbReference>
<dbReference type="PANTHER" id="PTHR45790">
    <property type="entry name" value="SIROHEME SYNTHASE-RELATED"/>
    <property type="match status" value="1"/>
</dbReference>
<keyword evidence="5" id="KW-0627">Porphyrin biosynthesis</keyword>
<comment type="caution">
    <text evidence="7">The sequence shown here is derived from an EMBL/GenBank/DDBJ whole genome shotgun (WGS) entry which is preliminary data.</text>
</comment>
<evidence type="ECO:0000256" key="1">
    <source>
        <dbReference type="ARBA" id="ARBA00012162"/>
    </source>
</evidence>
<organism evidence="7 8">
    <name type="scientific">Paenibacillus cookii</name>
    <dbReference type="NCBI Taxonomy" id="157839"/>
    <lineage>
        <taxon>Bacteria</taxon>
        <taxon>Bacillati</taxon>
        <taxon>Bacillota</taxon>
        <taxon>Bacilli</taxon>
        <taxon>Bacillales</taxon>
        <taxon>Paenibacillaceae</taxon>
        <taxon>Paenibacillus</taxon>
    </lineage>
</organism>
<protein>
    <recommendedName>
        <fullName evidence="1">uroporphyrinogen-III C-methyltransferase</fullName>
        <ecNumber evidence="1">2.1.1.107</ecNumber>
    </recommendedName>
</protein>
<dbReference type="EMBL" id="BORW01000001">
    <property type="protein sequence ID" value="GIO65675.1"/>
    <property type="molecule type" value="Genomic_DNA"/>
</dbReference>
<dbReference type="InterPro" id="IPR014777">
    <property type="entry name" value="4pyrrole_Mease_sub1"/>
</dbReference>
<evidence type="ECO:0000313" key="8">
    <source>
        <dbReference type="Proteomes" id="UP000680638"/>
    </source>
</evidence>
<keyword evidence="8" id="KW-1185">Reference proteome</keyword>
<reference evidence="7 8" key="1">
    <citation type="submission" date="2021-03" db="EMBL/GenBank/DDBJ databases">
        <title>Antimicrobial resistance genes in bacteria isolated from Japanese honey, and their potential for conferring macrolide and lincosamide resistance in the American foulbrood pathogen Paenibacillus larvae.</title>
        <authorList>
            <person name="Okamoto M."/>
            <person name="Kumagai M."/>
            <person name="Kanamori H."/>
            <person name="Takamatsu D."/>
        </authorList>
    </citation>
    <scope>NUCLEOTIDE SEQUENCE [LARGE SCALE GENOMIC DNA]</scope>
    <source>
        <strain evidence="7 8">J21TS3</strain>
    </source>
</reference>
<dbReference type="InterPro" id="IPR035996">
    <property type="entry name" value="4pyrrol_Methylase_sf"/>
</dbReference>
<dbReference type="InterPro" id="IPR000878">
    <property type="entry name" value="4pyrrol_Mease"/>
</dbReference>
<dbReference type="InterPro" id="IPR014776">
    <property type="entry name" value="4pyrrole_Mease_sub2"/>
</dbReference>